<sequence length="381" mass="44773">MTDAAPQQPSAEGRRFSYVMGGPDPFDQADKGWLGVAEVTEDKPPPKPIPQISTEEKWVNVSDVIRRQREEQARQEAKQKKLRPPPDPEESRPRAPSDDDGAARRGNRERKEEYSDRLRKREESDDYQEDAPGVDAITESMLQFALAPGLMVKDRGLARRSSLPATPTAYGRLDRSSFWTAAGRPPRRSSFTEEEDERPPPQHRPREQHVRRGRSPRRSFSEDKETERPHYREPSPDYDLEETSPRSAYRREYEPGRRGHRPHDPYYEDDRRHRYPDDDRGYDQDPRSYRREDPNDDWGYDHDPRSYRREDPNNDYPGGRHPAESRYDEDYYPRQPGYDRGAYDDSPERYYEGGRGRGYLRQHSDPRHGRGSQAYGHPQYR</sequence>
<evidence type="ECO:0000256" key="1">
    <source>
        <dbReference type="SAM" id="MobiDB-lite"/>
    </source>
</evidence>
<dbReference type="AlphaFoldDB" id="A0A3R7Q232"/>
<evidence type="ECO:0000313" key="2">
    <source>
        <dbReference type="EMBL" id="ROT83994.1"/>
    </source>
</evidence>
<feature type="compositionally biased region" description="Polar residues" evidence="1">
    <location>
        <begin position="1"/>
        <end position="10"/>
    </location>
</feature>
<reference evidence="2 3" key="2">
    <citation type="submission" date="2019-01" db="EMBL/GenBank/DDBJ databases">
        <title>The decoding of complex shrimp genome reveals the adaptation for benthos swimmer, frequently molting mechanism and breeding impact on genome.</title>
        <authorList>
            <person name="Sun Y."/>
            <person name="Gao Y."/>
            <person name="Yu Y."/>
        </authorList>
    </citation>
    <scope>NUCLEOTIDE SEQUENCE [LARGE SCALE GENOMIC DNA]</scope>
    <source>
        <tissue evidence="2">Muscle</tissue>
    </source>
</reference>
<feature type="compositionally biased region" description="Basic and acidic residues" evidence="1">
    <location>
        <begin position="198"/>
        <end position="210"/>
    </location>
</feature>
<comment type="caution">
    <text evidence="2">The sequence shown here is derived from an EMBL/GenBank/DDBJ whole genome shotgun (WGS) entry which is preliminary data.</text>
</comment>
<gene>
    <name evidence="2" type="ORF">C7M84_022836</name>
</gene>
<dbReference type="EMBL" id="QCYY01000610">
    <property type="protein sequence ID" value="ROT83994.1"/>
    <property type="molecule type" value="Genomic_DNA"/>
</dbReference>
<proteinExistence type="predicted"/>
<protein>
    <submittedName>
        <fullName evidence="2">Uncharacterized protein</fullName>
    </submittedName>
</protein>
<feature type="region of interest" description="Disordered" evidence="1">
    <location>
        <begin position="1"/>
        <end position="134"/>
    </location>
</feature>
<reference evidence="2 3" key="1">
    <citation type="submission" date="2018-04" db="EMBL/GenBank/DDBJ databases">
        <authorList>
            <person name="Zhang X."/>
            <person name="Yuan J."/>
            <person name="Li F."/>
            <person name="Xiang J."/>
        </authorList>
    </citation>
    <scope>NUCLEOTIDE SEQUENCE [LARGE SCALE GENOMIC DNA]</scope>
    <source>
        <tissue evidence="2">Muscle</tissue>
    </source>
</reference>
<feature type="compositionally biased region" description="Basic and acidic residues" evidence="1">
    <location>
        <begin position="321"/>
        <end position="332"/>
    </location>
</feature>
<feature type="compositionally biased region" description="Basic and acidic residues" evidence="1">
    <location>
        <begin position="249"/>
        <end position="312"/>
    </location>
</feature>
<feature type="compositionally biased region" description="Basic and acidic residues" evidence="1">
    <location>
        <begin position="341"/>
        <end position="355"/>
    </location>
</feature>
<feature type="region of interest" description="Disordered" evidence="1">
    <location>
        <begin position="161"/>
        <end position="381"/>
    </location>
</feature>
<dbReference type="Proteomes" id="UP000283509">
    <property type="component" value="Unassembled WGS sequence"/>
</dbReference>
<dbReference type="OrthoDB" id="6376847at2759"/>
<evidence type="ECO:0000313" key="3">
    <source>
        <dbReference type="Proteomes" id="UP000283509"/>
    </source>
</evidence>
<keyword evidence="3" id="KW-1185">Reference proteome</keyword>
<feature type="compositionally biased region" description="Basic and acidic residues" evidence="1">
    <location>
        <begin position="219"/>
        <end position="235"/>
    </location>
</feature>
<name>A0A3R7Q232_PENVA</name>
<feature type="compositionally biased region" description="Basic and acidic residues" evidence="1">
    <location>
        <begin position="54"/>
        <end position="103"/>
    </location>
</feature>
<feature type="compositionally biased region" description="Basic and acidic residues" evidence="1">
    <location>
        <begin position="109"/>
        <end position="123"/>
    </location>
</feature>
<organism evidence="2 3">
    <name type="scientific">Penaeus vannamei</name>
    <name type="common">Whiteleg shrimp</name>
    <name type="synonym">Litopenaeus vannamei</name>
    <dbReference type="NCBI Taxonomy" id="6689"/>
    <lineage>
        <taxon>Eukaryota</taxon>
        <taxon>Metazoa</taxon>
        <taxon>Ecdysozoa</taxon>
        <taxon>Arthropoda</taxon>
        <taxon>Crustacea</taxon>
        <taxon>Multicrustacea</taxon>
        <taxon>Malacostraca</taxon>
        <taxon>Eumalacostraca</taxon>
        <taxon>Eucarida</taxon>
        <taxon>Decapoda</taxon>
        <taxon>Dendrobranchiata</taxon>
        <taxon>Penaeoidea</taxon>
        <taxon>Penaeidae</taxon>
        <taxon>Penaeus</taxon>
    </lineage>
</organism>
<accession>A0A3R7Q232</accession>